<dbReference type="Pfam" id="PF01203">
    <property type="entry name" value="T2SSN"/>
    <property type="match status" value="1"/>
</dbReference>
<dbReference type="Proteomes" id="UP000198824">
    <property type="component" value="Unassembled WGS sequence"/>
</dbReference>
<evidence type="ECO:0000256" key="5">
    <source>
        <dbReference type="ARBA" id="ARBA00022475"/>
    </source>
</evidence>
<keyword evidence="12" id="KW-1185">Reference proteome</keyword>
<dbReference type="OrthoDB" id="7477467at2"/>
<keyword evidence="6" id="KW-0997">Cell inner membrane</keyword>
<accession>A0A1I6JD98</accession>
<dbReference type="GO" id="GO:0015627">
    <property type="term" value="C:type II protein secretion system complex"/>
    <property type="evidence" value="ECO:0007669"/>
    <property type="project" value="InterPro"/>
</dbReference>
<reference evidence="11 12" key="1">
    <citation type="submission" date="2016-10" db="EMBL/GenBank/DDBJ databases">
        <authorList>
            <person name="de Groot N.N."/>
        </authorList>
    </citation>
    <scope>NUCLEOTIDE SEQUENCE [LARGE SCALE GENOMIC DNA]</scope>
    <source>
        <strain evidence="11 12">S5-249</strain>
    </source>
</reference>
<gene>
    <name evidence="11" type="ORF">SAMN05192580_0133</name>
</gene>
<dbReference type="AlphaFoldDB" id="A0A1I6JD98"/>
<evidence type="ECO:0000313" key="12">
    <source>
        <dbReference type="Proteomes" id="UP000198824"/>
    </source>
</evidence>
<keyword evidence="9" id="KW-0472">Membrane</keyword>
<evidence type="ECO:0000256" key="6">
    <source>
        <dbReference type="ARBA" id="ARBA00022519"/>
    </source>
</evidence>
<evidence type="ECO:0000256" key="4">
    <source>
        <dbReference type="ARBA" id="ARBA00022448"/>
    </source>
</evidence>
<protein>
    <recommendedName>
        <fullName evidence="3">Type II secretion system protein N</fullName>
    </recommendedName>
    <alternativeName>
        <fullName evidence="10">General secretion pathway protein N</fullName>
    </alternativeName>
</protein>
<dbReference type="EMBL" id="FOZG01000001">
    <property type="protein sequence ID" value="SFR76946.1"/>
    <property type="molecule type" value="Genomic_DNA"/>
</dbReference>
<keyword evidence="7" id="KW-0812">Transmembrane</keyword>
<keyword evidence="4" id="KW-0813">Transport</keyword>
<dbReference type="InterPro" id="IPR022792">
    <property type="entry name" value="T2SS_protein-GspN"/>
</dbReference>
<dbReference type="RefSeq" id="WP_093309355.1">
    <property type="nucleotide sequence ID" value="NZ_FOZG01000001.1"/>
</dbReference>
<keyword evidence="5" id="KW-1003">Cell membrane</keyword>
<evidence type="ECO:0000256" key="7">
    <source>
        <dbReference type="ARBA" id="ARBA00022692"/>
    </source>
</evidence>
<comment type="similarity">
    <text evidence="2">Belongs to the GSP N family.</text>
</comment>
<dbReference type="GO" id="GO:0015628">
    <property type="term" value="P:protein secretion by the type II secretion system"/>
    <property type="evidence" value="ECO:0007669"/>
    <property type="project" value="InterPro"/>
</dbReference>
<proteinExistence type="inferred from homology"/>
<evidence type="ECO:0000256" key="10">
    <source>
        <dbReference type="ARBA" id="ARBA00030772"/>
    </source>
</evidence>
<evidence type="ECO:0000313" key="11">
    <source>
        <dbReference type="EMBL" id="SFR76946.1"/>
    </source>
</evidence>
<sequence>MRLRLPLGRRALFAAAAILLLVPTMPARTVAGLLGLGSLGFAARDVEGSVWSARASEAQLGGLPLGDLRVRLDPWPLFVGHARLALEGAGDARGSVTVARHLTGFSVSGWRLPTGGRFAPVPVSALTLEAMRARFQDGLCDFAEGTARVELSGDPYGVGLPATLSGPARCDAGVLSLDLAGGGGERLLLAFPAPGQFRATLSLRPGDPALAAKLAAAGFAAGPNGLQLSVAGSW</sequence>
<evidence type="ECO:0000256" key="1">
    <source>
        <dbReference type="ARBA" id="ARBA00004533"/>
    </source>
</evidence>
<dbReference type="STRING" id="1166337.SAMN05192580_0133"/>
<evidence type="ECO:0000256" key="3">
    <source>
        <dbReference type="ARBA" id="ARBA00021563"/>
    </source>
</evidence>
<comment type="subcellular location">
    <subcellularLocation>
        <location evidence="1">Cell inner membrane</location>
    </subcellularLocation>
</comment>
<organism evidence="11 12">
    <name type="scientific">Sphingomonas jatrophae</name>
    <dbReference type="NCBI Taxonomy" id="1166337"/>
    <lineage>
        <taxon>Bacteria</taxon>
        <taxon>Pseudomonadati</taxon>
        <taxon>Pseudomonadota</taxon>
        <taxon>Alphaproteobacteria</taxon>
        <taxon>Sphingomonadales</taxon>
        <taxon>Sphingomonadaceae</taxon>
        <taxon>Sphingomonas</taxon>
    </lineage>
</organism>
<evidence type="ECO:0000256" key="2">
    <source>
        <dbReference type="ARBA" id="ARBA00007208"/>
    </source>
</evidence>
<evidence type="ECO:0000256" key="8">
    <source>
        <dbReference type="ARBA" id="ARBA00022927"/>
    </source>
</evidence>
<keyword evidence="8" id="KW-0653">Protein transport</keyword>
<dbReference type="GO" id="GO:0005886">
    <property type="term" value="C:plasma membrane"/>
    <property type="evidence" value="ECO:0007669"/>
    <property type="project" value="UniProtKB-SubCell"/>
</dbReference>
<name>A0A1I6JD98_9SPHN</name>
<evidence type="ECO:0000256" key="9">
    <source>
        <dbReference type="ARBA" id="ARBA00023136"/>
    </source>
</evidence>